<protein>
    <submittedName>
        <fullName evidence="1">Uncharacterized protein</fullName>
    </submittedName>
</protein>
<gene>
    <name evidence="1" type="ORF">B0H67DRAFT_263909</name>
</gene>
<evidence type="ECO:0000313" key="2">
    <source>
        <dbReference type="Proteomes" id="UP001172102"/>
    </source>
</evidence>
<organism evidence="1 2">
    <name type="scientific">Lasiosphaeris hirsuta</name>
    <dbReference type="NCBI Taxonomy" id="260670"/>
    <lineage>
        <taxon>Eukaryota</taxon>
        <taxon>Fungi</taxon>
        <taxon>Dikarya</taxon>
        <taxon>Ascomycota</taxon>
        <taxon>Pezizomycotina</taxon>
        <taxon>Sordariomycetes</taxon>
        <taxon>Sordariomycetidae</taxon>
        <taxon>Sordariales</taxon>
        <taxon>Lasiosphaeriaceae</taxon>
        <taxon>Lasiosphaeris</taxon>
    </lineage>
</organism>
<dbReference type="AlphaFoldDB" id="A0AA40A7H6"/>
<comment type="caution">
    <text evidence="1">The sequence shown here is derived from an EMBL/GenBank/DDBJ whole genome shotgun (WGS) entry which is preliminary data.</text>
</comment>
<dbReference type="EMBL" id="JAUKUA010000005">
    <property type="protein sequence ID" value="KAK0710712.1"/>
    <property type="molecule type" value="Genomic_DNA"/>
</dbReference>
<proteinExistence type="predicted"/>
<keyword evidence="2" id="KW-1185">Reference proteome</keyword>
<dbReference type="Proteomes" id="UP001172102">
    <property type="component" value="Unassembled WGS sequence"/>
</dbReference>
<reference evidence="1" key="1">
    <citation type="submission" date="2023-06" db="EMBL/GenBank/DDBJ databases">
        <title>Genome-scale phylogeny and comparative genomics of the fungal order Sordariales.</title>
        <authorList>
            <consortium name="Lawrence Berkeley National Laboratory"/>
            <person name="Hensen N."/>
            <person name="Bonometti L."/>
            <person name="Westerberg I."/>
            <person name="Brannstrom I.O."/>
            <person name="Guillou S."/>
            <person name="Cros-Aarteil S."/>
            <person name="Calhoun S."/>
            <person name="Haridas S."/>
            <person name="Kuo A."/>
            <person name="Mondo S."/>
            <person name="Pangilinan J."/>
            <person name="Riley R."/>
            <person name="Labutti K."/>
            <person name="Andreopoulos B."/>
            <person name="Lipzen A."/>
            <person name="Chen C."/>
            <person name="Yanf M."/>
            <person name="Daum C."/>
            <person name="Ng V."/>
            <person name="Clum A."/>
            <person name="Steindorff A."/>
            <person name="Ohm R."/>
            <person name="Martin F."/>
            <person name="Silar P."/>
            <person name="Natvig D."/>
            <person name="Lalanne C."/>
            <person name="Gautier V."/>
            <person name="Ament-Velasquez S.L."/>
            <person name="Kruys A."/>
            <person name="Hutchinson M.I."/>
            <person name="Powell A.J."/>
            <person name="Barry K."/>
            <person name="Miller A.N."/>
            <person name="Grigoriev I.V."/>
            <person name="Debuchy R."/>
            <person name="Gladieux P."/>
            <person name="Thoren M.H."/>
            <person name="Johannesson H."/>
        </authorList>
    </citation>
    <scope>NUCLEOTIDE SEQUENCE</scope>
    <source>
        <strain evidence="1">SMH4607-1</strain>
    </source>
</reference>
<accession>A0AA40A7H6</accession>
<name>A0AA40A7H6_9PEZI</name>
<evidence type="ECO:0000313" key="1">
    <source>
        <dbReference type="EMBL" id="KAK0710712.1"/>
    </source>
</evidence>
<sequence>MAVGDHHHPTPKKSQIIGTVFFLDSHKVPSLPPIFKTEIFRHFGVGERRGWQILHDGRERRHLEVETRGRKKLLSPADLLAMESVLWRFGFQGRSLSW</sequence>